<dbReference type="PANTHER" id="PTHR30344">
    <property type="entry name" value="6-PHOSPHOGLUCONOLACTONASE-RELATED"/>
    <property type="match status" value="1"/>
</dbReference>
<protein>
    <submittedName>
        <fullName evidence="4">Beta-propeller fold lactonase family protein</fullName>
    </submittedName>
</protein>
<dbReference type="InterPro" id="IPR050282">
    <property type="entry name" value="Cycloisomerase_2"/>
</dbReference>
<feature type="signal peptide" evidence="3">
    <location>
        <begin position="1"/>
        <end position="20"/>
    </location>
</feature>
<keyword evidence="2" id="KW-0119">Carbohydrate metabolism</keyword>
<dbReference type="PROSITE" id="PS51257">
    <property type="entry name" value="PROKAR_LIPOPROTEIN"/>
    <property type="match status" value="1"/>
</dbReference>
<proteinExistence type="inferred from homology"/>
<organism evidence="4 5">
    <name type="scientific">Burkholderia metallica</name>
    <dbReference type="NCBI Taxonomy" id="488729"/>
    <lineage>
        <taxon>Bacteria</taxon>
        <taxon>Pseudomonadati</taxon>
        <taxon>Pseudomonadota</taxon>
        <taxon>Betaproteobacteria</taxon>
        <taxon>Burkholderiales</taxon>
        <taxon>Burkholderiaceae</taxon>
        <taxon>Burkholderia</taxon>
        <taxon>Burkholderia cepacia complex</taxon>
    </lineage>
</organism>
<comment type="caution">
    <text evidence="4">The sequence shown here is derived from an EMBL/GenBank/DDBJ whole genome shotgun (WGS) entry which is preliminary data.</text>
</comment>
<dbReference type="Gene3D" id="2.130.10.10">
    <property type="entry name" value="YVTN repeat-like/Quinoprotein amine dehydrogenase"/>
    <property type="match status" value="2"/>
</dbReference>
<reference evidence="4" key="1">
    <citation type="submission" date="2023-07" db="EMBL/GenBank/DDBJ databases">
        <title>A collection of bacterial strains from the Burkholderia cepacia Research Laboratory and Repository.</title>
        <authorList>
            <person name="Lipuma J."/>
            <person name="Spilker T."/>
            <person name="Caverly L."/>
        </authorList>
    </citation>
    <scope>NUCLEOTIDE SEQUENCE</scope>
    <source>
        <strain evidence="4">AU42020</strain>
    </source>
</reference>
<dbReference type="InterPro" id="IPR015943">
    <property type="entry name" value="WD40/YVTN_repeat-like_dom_sf"/>
</dbReference>
<keyword evidence="5" id="KW-1185">Reference proteome</keyword>
<evidence type="ECO:0000256" key="2">
    <source>
        <dbReference type="ARBA" id="ARBA00022526"/>
    </source>
</evidence>
<evidence type="ECO:0000313" key="5">
    <source>
        <dbReference type="Proteomes" id="UP001171606"/>
    </source>
</evidence>
<dbReference type="InterPro" id="IPR019405">
    <property type="entry name" value="Lactonase_7-beta_prop"/>
</dbReference>
<comment type="similarity">
    <text evidence="1">Belongs to the cycloisomerase 2 family.</text>
</comment>
<evidence type="ECO:0000256" key="1">
    <source>
        <dbReference type="ARBA" id="ARBA00005564"/>
    </source>
</evidence>
<keyword evidence="2" id="KW-0313">Glucose metabolism</keyword>
<keyword evidence="3" id="KW-0732">Signal</keyword>
<name>A0ABT8PJK5_9BURK</name>
<dbReference type="SUPFAM" id="SSF51004">
    <property type="entry name" value="C-terminal (heme d1) domain of cytochrome cd1-nitrite reductase"/>
    <property type="match status" value="1"/>
</dbReference>
<dbReference type="Proteomes" id="UP001171606">
    <property type="component" value="Unassembled WGS sequence"/>
</dbReference>
<evidence type="ECO:0000313" key="4">
    <source>
        <dbReference type="EMBL" id="MDN7935061.1"/>
    </source>
</evidence>
<dbReference type="Pfam" id="PF10282">
    <property type="entry name" value="Lactonase"/>
    <property type="match status" value="2"/>
</dbReference>
<dbReference type="InterPro" id="IPR011048">
    <property type="entry name" value="Haem_d1_sf"/>
</dbReference>
<accession>A0ABT8PJK5</accession>
<sequence>MLNGKMLYSALLALSLTACGSGIDQQSIDADKLFSQTNETDNAVLMFSRRADGTLSSGVRVATGGHGTNGVNFFMGGAVAPDSLASNHSVIVTPDRSRLFVVNSGDATVSVFSLDPVTHAPRLLRVTPTGGEHPTSLAYYNGVLYVTHQTGDQQLRAYRVEDNGGLTQTGAYPLVRENALPTSVTVSPDGSTVVVNVPLSGPGGTQLDTIASFPVLPDGRLGAASTIASQSGVPFGGRFAHGSQRDLYVSADASGALNTYAVSRGTLQGRSGPIASGQAASCWLAISPDNRFVYVGNGAGSVSSYALDASGRATLLKSVAAQEPAVNGQATSLAGDSWISPDGKFLYQSYLGADKVVTYAIGADGSLTKLDEKPAGTASGVSLQGMAGV</sequence>
<dbReference type="PANTHER" id="PTHR30344:SF1">
    <property type="entry name" value="6-PHOSPHOGLUCONOLACTONASE"/>
    <property type="match status" value="1"/>
</dbReference>
<gene>
    <name evidence="4" type="ORF">QZM52_27690</name>
</gene>
<feature type="chain" id="PRO_5047020982" evidence="3">
    <location>
        <begin position="21"/>
        <end position="389"/>
    </location>
</feature>
<dbReference type="RefSeq" id="WP_226243049.1">
    <property type="nucleotide sequence ID" value="NZ_JAIZQJ010000008.1"/>
</dbReference>
<dbReference type="EMBL" id="JAUJSQ010000013">
    <property type="protein sequence ID" value="MDN7935061.1"/>
    <property type="molecule type" value="Genomic_DNA"/>
</dbReference>
<evidence type="ECO:0000256" key="3">
    <source>
        <dbReference type="SAM" id="SignalP"/>
    </source>
</evidence>